<dbReference type="SUPFAM" id="SSF52402">
    <property type="entry name" value="Adenine nucleotide alpha hydrolases-like"/>
    <property type="match status" value="1"/>
</dbReference>
<dbReference type="EMBL" id="SRPJ01000001">
    <property type="protein sequence ID" value="TGN28061.1"/>
    <property type="molecule type" value="Genomic_DNA"/>
</dbReference>
<organism evidence="2 3">
    <name type="scientific">Staphylococcus pragensis</name>
    <dbReference type="NCBI Taxonomy" id="1611836"/>
    <lineage>
        <taxon>Bacteria</taxon>
        <taxon>Bacillati</taxon>
        <taxon>Bacillota</taxon>
        <taxon>Bacilli</taxon>
        <taxon>Bacillales</taxon>
        <taxon>Staphylococcaceae</taxon>
        <taxon>Staphylococcus</taxon>
    </lineage>
</organism>
<evidence type="ECO:0000259" key="1">
    <source>
        <dbReference type="Pfam" id="PF02540"/>
    </source>
</evidence>
<keyword evidence="2" id="KW-0808">Transferase</keyword>
<evidence type="ECO:0000313" key="2">
    <source>
        <dbReference type="EMBL" id="TGN28061.1"/>
    </source>
</evidence>
<dbReference type="CDD" id="cd01990">
    <property type="entry name" value="LarE-like"/>
    <property type="match status" value="1"/>
</dbReference>
<dbReference type="Pfam" id="PF02540">
    <property type="entry name" value="NAD_synthase"/>
    <property type="match status" value="1"/>
</dbReference>
<protein>
    <submittedName>
        <fullName evidence="2">ATP-dependent sacrificial sulfur transferase LarE</fullName>
    </submittedName>
</protein>
<dbReference type="InterPro" id="IPR052188">
    <property type="entry name" value="Ni-pincer_cofactor_biosynth"/>
</dbReference>
<dbReference type="GO" id="GO:0016783">
    <property type="term" value="F:sulfurtransferase activity"/>
    <property type="evidence" value="ECO:0007669"/>
    <property type="project" value="InterPro"/>
</dbReference>
<name>A0A4Z1C705_9STAP</name>
<dbReference type="AlphaFoldDB" id="A0A4Z1C705"/>
<comment type="caution">
    <text evidence="2">The sequence shown here is derived from an EMBL/GenBank/DDBJ whole genome shotgun (WGS) entry which is preliminary data.</text>
</comment>
<proteinExistence type="predicted"/>
<reference evidence="2 3" key="1">
    <citation type="submission" date="2019-04" db="EMBL/GenBank/DDBJ databases">
        <title>Genomic characterization of Staphylococcus petrasii strains.</title>
        <authorList>
            <person name="Vrbovska V."/>
            <person name="Kovarovic V."/>
            <person name="Maslanova I."/>
            <person name="Indrakova A."/>
            <person name="Petras P."/>
            <person name="Sedo O."/>
            <person name="Svec P."/>
            <person name="Fisarova L."/>
            <person name="Sedlacek I."/>
            <person name="Doskar J."/>
            <person name="Pantucek R."/>
        </authorList>
    </citation>
    <scope>NUCLEOTIDE SEQUENCE [LARGE SCALE GENOMIC DNA]</scope>
    <source>
        <strain evidence="2 3">CCM 8529</strain>
    </source>
</reference>
<keyword evidence="3" id="KW-1185">Reference proteome</keyword>
<dbReference type="GO" id="GO:0006163">
    <property type="term" value="P:purine nucleotide metabolic process"/>
    <property type="evidence" value="ECO:0007669"/>
    <property type="project" value="UniProtKB-ARBA"/>
</dbReference>
<dbReference type="Gene3D" id="3.40.50.620">
    <property type="entry name" value="HUPs"/>
    <property type="match status" value="1"/>
</dbReference>
<dbReference type="InterPro" id="IPR005232">
    <property type="entry name" value="LarE"/>
</dbReference>
<accession>A0A4Z1C705</accession>
<dbReference type="Proteomes" id="UP000297459">
    <property type="component" value="Unassembled WGS sequence"/>
</dbReference>
<gene>
    <name evidence="2" type="primary">larE</name>
    <name evidence="2" type="ORF">E2558_00070</name>
</gene>
<dbReference type="NCBIfam" id="TIGR00268">
    <property type="entry name" value="ATP-dependent sacrificial sulfur transferase LarE"/>
    <property type="match status" value="1"/>
</dbReference>
<dbReference type="InterPro" id="IPR022310">
    <property type="entry name" value="NAD/GMP_synthase"/>
</dbReference>
<dbReference type="InterPro" id="IPR014729">
    <property type="entry name" value="Rossmann-like_a/b/a_fold"/>
</dbReference>
<evidence type="ECO:0000313" key="3">
    <source>
        <dbReference type="Proteomes" id="UP000297459"/>
    </source>
</evidence>
<dbReference type="PIRSF" id="PIRSF006661">
    <property type="entry name" value="PP-lp_UCP006661"/>
    <property type="match status" value="1"/>
</dbReference>
<dbReference type="PANTHER" id="PTHR43169:SF2">
    <property type="entry name" value="NAD_GMP SYNTHASE DOMAIN-CONTAINING PROTEIN"/>
    <property type="match status" value="1"/>
</dbReference>
<dbReference type="PANTHER" id="PTHR43169">
    <property type="entry name" value="EXSB FAMILY PROTEIN"/>
    <property type="match status" value="1"/>
</dbReference>
<sequence length="278" mass="31641">MINMTELNNKELKLDTLLKDMKSVVIAFSGGVDSSLVLKKAIDVLGTENVKPVVVKSELFRNEEFNQAIELGRNLGVEVMEAEMAELEDENIVKNTPESWYYSKRLMYGKLDEIKDELGFNYVLDGMIMDDLEDFRPGLKAREEFGVRSVLQEANLYKTEVRELSQQLGLPVWNKPALCSLASRIPYGEELSFTKVNKVNEAEKYILSLGVNNVRVRYHHNIARIEVAEDDLMTVINNNSNITLRLKELGFDYVTVDLEGYRTGSMNEVIDTDTTKLV</sequence>
<feature type="domain" description="NAD/GMP synthase" evidence="1">
    <location>
        <begin position="20"/>
        <end position="86"/>
    </location>
</feature>